<accession>A0A4Y7X2C9</accession>
<dbReference type="PANTHER" id="PTHR11647">
    <property type="entry name" value="HYDRANTOINASE/DIHYDROPYRIMIDINASE FAMILY MEMBER"/>
    <property type="match status" value="1"/>
</dbReference>
<accession>A0A0M0KLW7</accession>
<feature type="binding site" evidence="3">
    <location>
        <position position="100"/>
    </location>
    <ligand>
        <name>substrate</name>
    </ligand>
</feature>
<dbReference type="InterPro" id="IPR010229">
    <property type="entry name" value="Pept_M38_dipep"/>
</dbReference>
<keyword evidence="1 4" id="KW-0862">Zinc</keyword>
<evidence type="ECO:0000256" key="1">
    <source>
        <dbReference type="PIRNR" id="PIRNR001238"/>
    </source>
</evidence>
<evidence type="ECO:0000256" key="2">
    <source>
        <dbReference type="PIRSR" id="PIRSR001238-1"/>
    </source>
</evidence>
<feature type="binding site" evidence="4">
    <location>
        <position position="286"/>
    </location>
    <ligand>
        <name>Zn(2+)</name>
        <dbReference type="ChEBI" id="CHEBI:29105"/>
        <label>1</label>
        <note>catalytic</note>
    </ligand>
</feature>
<feature type="domain" description="Amidohydrolase-related" evidence="5">
    <location>
        <begin position="268"/>
        <end position="375"/>
    </location>
</feature>
<feature type="binding site" evidence="3">
    <location>
        <position position="131"/>
    </location>
    <ligand>
        <name>substrate</name>
    </ligand>
</feature>
<dbReference type="GO" id="GO:0008237">
    <property type="term" value="F:metallopeptidase activity"/>
    <property type="evidence" value="ECO:0007669"/>
    <property type="project" value="UniProtKB-KW"/>
</dbReference>
<feature type="binding site" evidence="4">
    <location>
        <position position="196"/>
    </location>
    <ligand>
        <name>Zn(2+)</name>
        <dbReference type="ChEBI" id="CHEBI:29105"/>
        <label>2</label>
        <note>catalytic</note>
    </ligand>
</feature>
<keyword evidence="1 6" id="KW-0378">Hydrolase</keyword>
<gene>
    <name evidence="6" type="ORF">AMD02_13725</name>
</gene>
<sequence>MYTLIKNSEVYTPTYIGKKDMLIVGDRIEAIEDEIELTGKGWEGTVVNGEDMVVIPGLIDSHVHIIGGGGEGGYKTRTPELTLTDATTAGVTTVVGVIGTDGTTRTMPDLIAKAHALEEEGVSCFVLVGSYQLPIKTLTGTLQSDLLLIDKIIGVGEIAISDHRSSQPTIQELTRVAAEARVGGMLAGKGGIVNIHVGDSPEKLRLLEEVVATSDVPVTQFLPTHINRNQDLFWAGVEYAKKGGIVDFTTSSIPQFRKEGEIKPSTGLKMMLEQGVPLENITFTSDAQGSLPAFNESGEYQGLQIGKMASLFSEVRDAVIAEQLPLDVVLHVVTKNPARGLKLRKKGEIQPGFDADLVMIERDSFTIHHVFAKGQHMVQEGQAIVKGTFDM</sequence>
<evidence type="ECO:0000256" key="4">
    <source>
        <dbReference type="PIRSR" id="PIRSR001238-3"/>
    </source>
</evidence>
<dbReference type="SUPFAM" id="SSF51556">
    <property type="entry name" value="Metallo-dependent hydrolases"/>
    <property type="match status" value="1"/>
</dbReference>
<dbReference type="GO" id="GO:0016810">
    <property type="term" value="F:hydrolase activity, acting on carbon-nitrogen (but not peptide) bonds"/>
    <property type="evidence" value="ECO:0007669"/>
    <property type="project" value="InterPro"/>
</dbReference>
<keyword evidence="1" id="KW-0482">Metalloprotease</keyword>
<dbReference type="CDD" id="cd01308">
    <property type="entry name" value="Isoaspartyl-dipeptidase"/>
    <property type="match status" value="1"/>
</dbReference>
<dbReference type="EMBL" id="LILD01000001">
    <property type="protein sequence ID" value="KOO39790.1"/>
    <property type="molecule type" value="Genomic_DNA"/>
</dbReference>
<feature type="binding site" evidence="3">
    <location>
        <position position="164"/>
    </location>
    <ligand>
        <name>substrate</name>
    </ligand>
</feature>
<comment type="similarity">
    <text evidence="1">Belongs to the peptidase M38 family.</text>
</comment>
<dbReference type="InterPro" id="IPR050378">
    <property type="entry name" value="Metallo-dep_Hydrolases_sf"/>
</dbReference>
<feature type="binding site" evidence="4">
    <location>
        <position position="64"/>
    </location>
    <ligand>
        <name>Zn(2+)</name>
        <dbReference type="ChEBI" id="CHEBI:29105"/>
        <label>1</label>
        <note>catalytic</note>
    </ligand>
</feature>
<dbReference type="PANTHER" id="PTHR11647:SF1">
    <property type="entry name" value="COLLAPSIN RESPONSE MEDIATOR PROTEIN"/>
    <property type="match status" value="1"/>
</dbReference>
<dbReference type="GO" id="GO:0046872">
    <property type="term" value="F:metal ion binding"/>
    <property type="evidence" value="ECO:0007669"/>
    <property type="project" value="UniProtKB-KW"/>
</dbReference>
<dbReference type="InterPro" id="IPR011059">
    <property type="entry name" value="Metal-dep_hydrolase_composite"/>
</dbReference>
<dbReference type="InterPro" id="IPR032466">
    <property type="entry name" value="Metal_Hydrolase"/>
</dbReference>
<dbReference type="NCBIfam" id="TIGR01975">
    <property type="entry name" value="isoAsp_dipep"/>
    <property type="match status" value="1"/>
</dbReference>
<feature type="binding site" evidence="3">
    <location>
        <position position="228"/>
    </location>
    <ligand>
        <name>substrate</name>
    </ligand>
</feature>
<dbReference type="InterPro" id="IPR006680">
    <property type="entry name" value="Amidohydro-rel"/>
</dbReference>
<dbReference type="GO" id="GO:0006508">
    <property type="term" value="P:proteolysis"/>
    <property type="evidence" value="ECO:0007669"/>
    <property type="project" value="UniProtKB-KW"/>
</dbReference>
<evidence type="ECO:0000259" key="5">
    <source>
        <dbReference type="Pfam" id="PF01979"/>
    </source>
</evidence>
<keyword evidence="1" id="KW-0645">Protease</keyword>
<comment type="PTM">
    <text evidence="1">Carboxylation allows a single lysine to coordinate two zinc ions.</text>
</comment>
<comment type="function">
    <text evidence="1">Catalyzes the hydrolytic cleavage of a subset of L-isoaspartyl (L-beta-aspartyl) dipeptides. Used to degrade proteins damaged by L-isoaspartyl residues formation.</text>
</comment>
<dbReference type="RefSeq" id="WP_053431653.1">
    <property type="nucleotide sequence ID" value="NZ_CP040441.1"/>
</dbReference>
<dbReference type="Pfam" id="PF01979">
    <property type="entry name" value="Amidohydro_1"/>
    <property type="match status" value="1"/>
</dbReference>
<comment type="caution">
    <text evidence="6">The sequence shown here is derived from an EMBL/GenBank/DDBJ whole genome shotgun (WGS) entry which is preliminary data.</text>
</comment>
<organism evidence="6">
    <name type="scientific">Halalkalibacterium halodurans</name>
    <name type="common">Bacillus halodurans</name>
    <dbReference type="NCBI Taxonomy" id="86665"/>
    <lineage>
        <taxon>Bacteria</taxon>
        <taxon>Bacillati</taxon>
        <taxon>Bacillota</taxon>
        <taxon>Bacilli</taxon>
        <taxon>Bacillales</taxon>
        <taxon>Bacillaceae</taxon>
        <taxon>Halalkalibacterium (ex Joshi et al. 2022)</taxon>
    </lineage>
</organism>
<name>A0A0M0KLW7_ALKHA</name>
<dbReference type="GO" id="GO:0005737">
    <property type="term" value="C:cytoplasm"/>
    <property type="evidence" value="ECO:0007669"/>
    <property type="project" value="UniProtKB-SubCell"/>
</dbReference>
<dbReference type="GeneID" id="87596755"/>
<evidence type="ECO:0000256" key="3">
    <source>
        <dbReference type="PIRSR" id="PIRSR001238-2"/>
    </source>
</evidence>
<feature type="binding site" evidence="3">
    <location>
        <position position="290"/>
    </location>
    <ligand>
        <name>substrate</name>
    </ligand>
</feature>
<dbReference type="InterPro" id="IPR033826">
    <property type="entry name" value="Isoaspartyl-dipeptidase"/>
</dbReference>
<dbReference type="PIRSF" id="PIRSF001238">
    <property type="entry name" value="IadA"/>
    <property type="match status" value="1"/>
</dbReference>
<feature type="binding site" evidence="4">
    <location>
        <position position="62"/>
    </location>
    <ligand>
        <name>Zn(2+)</name>
        <dbReference type="ChEBI" id="CHEBI:29105"/>
        <label>1</label>
        <note>catalytic</note>
    </ligand>
</feature>
<comment type="cofactor">
    <cofactor evidence="1 4">
        <name>Zn(2+)</name>
        <dbReference type="ChEBI" id="CHEBI:29105"/>
    </cofactor>
    <text evidence="1 4">Binds 2 Zn(2+) ions per subunit.</text>
</comment>
<comment type="subcellular location">
    <subcellularLocation>
        <location evidence="1">Cytoplasm</location>
    </subcellularLocation>
</comment>
<dbReference type="PATRIC" id="fig|136160.3.peg.3196"/>
<dbReference type="AlphaFoldDB" id="A0A0M0KLW7"/>
<keyword evidence="1 4" id="KW-0479">Metal-binding</keyword>
<dbReference type="EC" id="3.4.19.-" evidence="1"/>
<feature type="active site" description="Proton acceptor" evidence="2">
    <location>
        <position position="286"/>
    </location>
</feature>
<dbReference type="Gene3D" id="3.20.20.140">
    <property type="entry name" value="Metal-dependent hydrolases"/>
    <property type="match status" value="1"/>
</dbReference>
<feature type="binding site" evidence="4">
    <location>
        <position position="225"/>
    </location>
    <ligand>
        <name>Zn(2+)</name>
        <dbReference type="ChEBI" id="CHEBI:29105"/>
        <label>2</label>
        <note>catalytic</note>
    </ligand>
</feature>
<proteinExistence type="inferred from homology"/>
<protein>
    <recommendedName>
        <fullName evidence="1">Isoaspartyl dipeptidase</fullName>
        <ecNumber evidence="1">3.4.19.-</ecNumber>
    </recommendedName>
</protein>
<evidence type="ECO:0000313" key="6">
    <source>
        <dbReference type="EMBL" id="KOO39790.1"/>
    </source>
</evidence>
<reference evidence="6" key="1">
    <citation type="submission" date="2015-08" db="EMBL/GenBank/DDBJ databases">
        <title>Complete DNA Sequence of Pseudomonas syringae pv. actinidiae, the Causal Agent of Kiwifruit Canker Disease.</title>
        <authorList>
            <person name="Rikkerink E.H.A."/>
            <person name="Fineran P.C."/>
        </authorList>
    </citation>
    <scope>NUCLEOTIDE SEQUENCE</scope>
    <source>
        <strain evidence="6">DSM 13666</strain>
    </source>
</reference>
<dbReference type="Gene3D" id="2.30.40.10">
    <property type="entry name" value="Urease, subunit C, domain 1"/>
    <property type="match status" value="1"/>
</dbReference>
<feature type="binding site" evidence="3">
    <location>
        <begin position="69"/>
        <end position="71"/>
    </location>
    <ligand>
        <name>substrate</name>
    </ligand>
</feature>
<dbReference type="SUPFAM" id="SSF51338">
    <property type="entry name" value="Composite domain of metallo-dependent hydrolases"/>
    <property type="match status" value="1"/>
</dbReference>
<dbReference type="GO" id="GO:0008798">
    <property type="term" value="F:beta-aspartyl-peptidase activity"/>
    <property type="evidence" value="ECO:0007669"/>
    <property type="project" value="InterPro"/>
</dbReference>